<comment type="cofactor">
    <cofactor evidence="1">
        <name>FAD</name>
        <dbReference type="ChEBI" id="CHEBI:57692"/>
    </cofactor>
</comment>
<dbReference type="Pfam" id="PF00890">
    <property type="entry name" value="FAD_binding_2"/>
    <property type="match status" value="1"/>
</dbReference>
<evidence type="ECO:0000256" key="5">
    <source>
        <dbReference type="SAM" id="SignalP"/>
    </source>
</evidence>
<dbReference type="GO" id="GO:0016491">
    <property type="term" value="F:oxidoreductase activity"/>
    <property type="evidence" value="ECO:0007669"/>
    <property type="project" value="UniProtKB-KW"/>
</dbReference>
<protein>
    <submittedName>
        <fullName evidence="7">Flavocytochrome c</fullName>
    </submittedName>
</protein>
<keyword evidence="4" id="KW-0560">Oxidoreductase</keyword>
<comment type="caution">
    <text evidence="7">The sequence shown here is derived from an EMBL/GenBank/DDBJ whole genome shotgun (WGS) entry which is preliminary data.</text>
</comment>
<feature type="chain" id="PRO_5004506322" evidence="5">
    <location>
        <begin position="30"/>
        <end position="502"/>
    </location>
</feature>
<gene>
    <name evidence="7" type="ORF">HMPREF1476_00577</name>
</gene>
<dbReference type="InterPro" id="IPR036188">
    <property type="entry name" value="FAD/NAD-bd_sf"/>
</dbReference>
<dbReference type="PROSITE" id="PS51318">
    <property type="entry name" value="TAT"/>
    <property type="match status" value="1"/>
</dbReference>
<evidence type="ECO:0000256" key="1">
    <source>
        <dbReference type="ARBA" id="ARBA00001974"/>
    </source>
</evidence>
<evidence type="ECO:0000256" key="2">
    <source>
        <dbReference type="ARBA" id="ARBA00022630"/>
    </source>
</evidence>
<reference evidence="7 8" key="1">
    <citation type="submission" date="2013-04" db="EMBL/GenBank/DDBJ databases">
        <title>The Genome Sequence of Sutterella wadsworthensis HGA0223.</title>
        <authorList>
            <consortium name="The Broad Institute Genomics Platform"/>
            <person name="Earl A."/>
            <person name="Ward D."/>
            <person name="Feldgarden M."/>
            <person name="Gevers D."/>
            <person name="Schmidt T.M."/>
            <person name="Dover J."/>
            <person name="Dai D."/>
            <person name="Walker B."/>
            <person name="Young S."/>
            <person name="Zeng Q."/>
            <person name="Gargeya S."/>
            <person name="Fitzgerald M."/>
            <person name="Haas B."/>
            <person name="Abouelleil A."/>
            <person name="Allen A.W."/>
            <person name="Alvarado L."/>
            <person name="Arachchi H.M."/>
            <person name="Berlin A.M."/>
            <person name="Chapman S.B."/>
            <person name="Gainer-Dewar J."/>
            <person name="Goldberg J."/>
            <person name="Griggs A."/>
            <person name="Gujja S."/>
            <person name="Hansen M."/>
            <person name="Howarth C."/>
            <person name="Imamovic A."/>
            <person name="Ireland A."/>
            <person name="Larimer J."/>
            <person name="McCowan C."/>
            <person name="Murphy C."/>
            <person name="Pearson M."/>
            <person name="Poon T.W."/>
            <person name="Priest M."/>
            <person name="Roberts A."/>
            <person name="Saif S."/>
            <person name="Shea T."/>
            <person name="Sisk P."/>
            <person name="Sykes S."/>
            <person name="Wortman J."/>
            <person name="Nusbaum C."/>
            <person name="Birren B."/>
        </authorList>
    </citation>
    <scope>NUCLEOTIDE SEQUENCE [LARGE SCALE GENOMIC DNA]</scope>
    <source>
        <strain evidence="7 8">HGA0223</strain>
    </source>
</reference>
<evidence type="ECO:0000313" key="8">
    <source>
        <dbReference type="Proteomes" id="UP000014400"/>
    </source>
</evidence>
<feature type="signal peptide" evidence="5">
    <location>
        <begin position="1"/>
        <end position="29"/>
    </location>
</feature>
<sequence>MNSLNRRDALKSGLFGAAAAAGTMLGAGAAEAKPASQAKDYKFDFVVVGAGCAGLSAALEAADQGATVAVLEKMGMPFGNTIYAGGIFNATNTYVQKEQGLTDTVDAFYEDMMKVSQGRGDPQLTRVYADESAGAVQWLHDRVGINFKKIVKEVWPGLVRGHVVDGPKKPGGAQLITQLLEQVKKNPKIKFFTNTKVIELLKTPTLECTGVRAVSKTEGEVVFHAKGGVLMATGGFHANKEMVCKYMGGGVAWMPLRGSPYLMGENVELTRPFFPYYMNMDQFHGGPIHAQTQANPSTLVNYGVIVGTNGDRIINEAKTYVEMAKELPVITRNNLAYIVIDSAVLENDTVATRLDRYRAKKAPVYQADTYAELAKQMGVDPEVFTKTMEGYNEAVKSGKAAALTPGNTLKEPRLVVKAPFLALPFSGGMTATFGGPKINAKGQVLNAEQQPVPGLYAAGNAIGGLFYWNYIVGSQLTAAVIFGRHAAQDAAARAKAKGAKKA</sequence>
<dbReference type="AlphaFoldDB" id="S3BKD4"/>
<evidence type="ECO:0000313" key="7">
    <source>
        <dbReference type="EMBL" id="EPE00797.1"/>
    </source>
</evidence>
<keyword evidence="3" id="KW-0274">FAD</keyword>
<dbReference type="HOGENOM" id="CLU_011398_4_5_4"/>
<proteinExistence type="predicted"/>
<dbReference type="SUPFAM" id="SSF51905">
    <property type="entry name" value="FAD/NAD(P)-binding domain"/>
    <property type="match status" value="1"/>
</dbReference>
<dbReference type="EMBL" id="ATCF01000010">
    <property type="protein sequence ID" value="EPE00797.1"/>
    <property type="molecule type" value="Genomic_DNA"/>
</dbReference>
<dbReference type="GO" id="GO:0008202">
    <property type="term" value="P:steroid metabolic process"/>
    <property type="evidence" value="ECO:0007669"/>
    <property type="project" value="UniProtKB-ARBA"/>
</dbReference>
<name>S3BKD4_9BURK</name>
<organism evidence="7 8">
    <name type="scientific">Sutterella wadsworthensis HGA0223</name>
    <dbReference type="NCBI Taxonomy" id="1203554"/>
    <lineage>
        <taxon>Bacteria</taxon>
        <taxon>Pseudomonadati</taxon>
        <taxon>Pseudomonadota</taxon>
        <taxon>Betaproteobacteria</taxon>
        <taxon>Burkholderiales</taxon>
        <taxon>Sutterellaceae</taxon>
        <taxon>Sutterella</taxon>
    </lineage>
</organism>
<evidence type="ECO:0000259" key="6">
    <source>
        <dbReference type="Pfam" id="PF00890"/>
    </source>
</evidence>
<dbReference type="InterPro" id="IPR050315">
    <property type="entry name" value="FAD-oxidoreductase_2"/>
</dbReference>
<feature type="domain" description="FAD-dependent oxidoreductase 2 FAD-binding" evidence="6">
    <location>
        <begin position="44"/>
        <end position="469"/>
    </location>
</feature>
<keyword evidence="5" id="KW-0732">Signal</keyword>
<dbReference type="PRINTS" id="PR00368">
    <property type="entry name" value="FADPNR"/>
</dbReference>
<keyword evidence="8" id="KW-1185">Reference proteome</keyword>
<dbReference type="Gene3D" id="3.90.700.10">
    <property type="entry name" value="Succinate dehydrogenase/fumarate reductase flavoprotein, catalytic domain"/>
    <property type="match status" value="1"/>
</dbReference>
<dbReference type="Proteomes" id="UP000014400">
    <property type="component" value="Unassembled WGS sequence"/>
</dbReference>
<dbReference type="PANTHER" id="PTHR43400:SF10">
    <property type="entry name" value="3-OXOSTEROID 1-DEHYDROGENASE"/>
    <property type="match status" value="1"/>
</dbReference>
<accession>S3BKD4</accession>
<keyword evidence="2" id="KW-0285">Flavoprotein</keyword>
<dbReference type="eggNOG" id="COG1053">
    <property type="taxonomic scope" value="Bacteria"/>
</dbReference>
<dbReference type="Gene3D" id="3.50.50.60">
    <property type="entry name" value="FAD/NAD(P)-binding domain"/>
    <property type="match status" value="1"/>
</dbReference>
<dbReference type="PATRIC" id="fig|1203554.3.peg.562"/>
<evidence type="ECO:0000256" key="4">
    <source>
        <dbReference type="ARBA" id="ARBA00023002"/>
    </source>
</evidence>
<dbReference type="SUPFAM" id="SSF56425">
    <property type="entry name" value="Succinate dehydrogenase/fumarate reductase flavoprotein, catalytic domain"/>
    <property type="match status" value="1"/>
</dbReference>
<dbReference type="InterPro" id="IPR003953">
    <property type="entry name" value="FAD-dep_OxRdtase_2_FAD-bd"/>
</dbReference>
<evidence type="ECO:0000256" key="3">
    <source>
        <dbReference type="ARBA" id="ARBA00022827"/>
    </source>
</evidence>
<dbReference type="RefSeq" id="WP_005430681.1">
    <property type="nucleotide sequence ID" value="NZ_KE150480.1"/>
</dbReference>
<dbReference type="STRING" id="1203554.HMPREF1476_00577"/>
<dbReference type="PANTHER" id="PTHR43400">
    <property type="entry name" value="FUMARATE REDUCTASE"/>
    <property type="match status" value="1"/>
</dbReference>
<dbReference type="InterPro" id="IPR006311">
    <property type="entry name" value="TAT_signal"/>
</dbReference>
<dbReference type="InterPro" id="IPR027477">
    <property type="entry name" value="Succ_DH/fumarate_Rdtase_cat_sf"/>
</dbReference>